<evidence type="ECO:0000313" key="2">
    <source>
        <dbReference type="EMBL" id="MBC8769309.1"/>
    </source>
</evidence>
<keyword evidence="1" id="KW-1133">Transmembrane helix</keyword>
<gene>
    <name evidence="2" type="ORF">H4O18_15030</name>
</gene>
<keyword evidence="1" id="KW-0472">Membrane</keyword>
<protein>
    <submittedName>
        <fullName evidence="2">Uncharacterized protein</fullName>
    </submittedName>
</protein>
<organism evidence="2 3">
    <name type="scientific">Arenibacter arenosicollis</name>
    <dbReference type="NCBI Taxonomy" id="2762274"/>
    <lineage>
        <taxon>Bacteria</taxon>
        <taxon>Pseudomonadati</taxon>
        <taxon>Bacteroidota</taxon>
        <taxon>Flavobacteriia</taxon>
        <taxon>Flavobacteriales</taxon>
        <taxon>Flavobacteriaceae</taxon>
        <taxon>Arenibacter</taxon>
    </lineage>
</organism>
<feature type="transmembrane region" description="Helical" evidence="1">
    <location>
        <begin position="6"/>
        <end position="22"/>
    </location>
</feature>
<keyword evidence="3" id="KW-1185">Reference proteome</keyword>
<name>A0ABR7QQH0_9FLAO</name>
<accession>A0ABR7QQH0</accession>
<keyword evidence="1" id="KW-0812">Transmembrane</keyword>
<evidence type="ECO:0000313" key="3">
    <source>
        <dbReference type="Proteomes" id="UP000618952"/>
    </source>
</evidence>
<dbReference type="Proteomes" id="UP000618952">
    <property type="component" value="Unassembled WGS sequence"/>
</dbReference>
<sequence length="85" mass="9840">MDGFIWIIIGLTSTILLINQILNKSAFEKLNFSEISSLTEKRVFGRKKFSLKLKNGKMRDLMQMKNESDILETKKLFKNIGIESN</sequence>
<evidence type="ECO:0000256" key="1">
    <source>
        <dbReference type="SAM" id="Phobius"/>
    </source>
</evidence>
<comment type="caution">
    <text evidence="2">The sequence shown here is derived from an EMBL/GenBank/DDBJ whole genome shotgun (WGS) entry which is preliminary data.</text>
</comment>
<proteinExistence type="predicted"/>
<dbReference type="RefSeq" id="WP_187585995.1">
    <property type="nucleotide sequence ID" value="NZ_JACLHY010000016.1"/>
</dbReference>
<dbReference type="EMBL" id="JACLHY010000016">
    <property type="protein sequence ID" value="MBC8769309.1"/>
    <property type="molecule type" value="Genomic_DNA"/>
</dbReference>
<reference evidence="2 3" key="1">
    <citation type="submission" date="2020-08" db="EMBL/GenBank/DDBJ databases">
        <title>Arenibacter gaetbuli sp. nov., isolated from a sand dune.</title>
        <authorList>
            <person name="Park S."/>
            <person name="Yoon J.-H."/>
        </authorList>
    </citation>
    <scope>NUCLEOTIDE SEQUENCE [LARGE SCALE GENOMIC DNA]</scope>
    <source>
        <strain evidence="2 3">BSSL-BM3</strain>
    </source>
</reference>